<keyword evidence="8" id="KW-1185">Reference proteome</keyword>
<dbReference type="Pfam" id="PF00642">
    <property type="entry name" value="zf-CCCH"/>
    <property type="match status" value="1"/>
</dbReference>
<dbReference type="InterPro" id="IPR036855">
    <property type="entry name" value="Znf_CCCH_sf"/>
</dbReference>
<keyword evidence="1 4" id="KW-0479">Metal-binding</keyword>
<evidence type="ECO:0000256" key="2">
    <source>
        <dbReference type="ARBA" id="ARBA00022771"/>
    </source>
</evidence>
<feature type="region of interest" description="Disordered" evidence="5">
    <location>
        <begin position="82"/>
        <end position="149"/>
    </location>
</feature>
<feature type="compositionally biased region" description="Acidic residues" evidence="5">
    <location>
        <begin position="129"/>
        <end position="147"/>
    </location>
</feature>
<evidence type="ECO:0000256" key="5">
    <source>
        <dbReference type="SAM" id="MobiDB-lite"/>
    </source>
</evidence>
<feature type="zinc finger region" description="C3H1-type" evidence="4">
    <location>
        <begin position="3"/>
        <end position="30"/>
    </location>
</feature>
<evidence type="ECO:0000259" key="6">
    <source>
        <dbReference type="PROSITE" id="PS50103"/>
    </source>
</evidence>
<accession>A0A8T0ICU5</accession>
<evidence type="ECO:0000313" key="7">
    <source>
        <dbReference type="EMBL" id="KAG0580729.1"/>
    </source>
</evidence>
<keyword evidence="2 4" id="KW-0863">Zinc-finger</keyword>
<feature type="region of interest" description="Disordered" evidence="5">
    <location>
        <begin position="43"/>
        <end position="69"/>
    </location>
</feature>
<name>A0A8T0ICU5_CERPU</name>
<dbReference type="AlphaFoldDB" id="A0A8T0ICU5"/>
<sequence>MDLYKTKICRTWENEGFCNYSGCKFAHGKKELCFPKDSNGYTKRRAHSNNVPKSNYRIPSSHPYYRKTPSLDNYNYNKRKYDNYGHYDNNGEGGLKHEDEDFNDKKDLKDEVEDLKGEEDIKFKHKDGELEDGELEDGELEDEEGELKDDKKDLNIEEANEYLDADPSLKGCVIIRVQPLVGKESFSSKILWRNW</sequence>
<dbReference type="PROSITE" id="PS50103">
    <property type="entry name" value="ZF_C3H1"/>
    <property type="match status" value="1"/>
</dbReference>
<evidence type="ECO:0000256" key="3">
    <source>
        <dbReference type="ARBA" id="ARBA00022833"/>
    </source>
</evidence>
<dbReference type="EMBL" id="CM026424">
    <property type="protein sequence ID" value="KAG0580729.1"/>
    <property type="molecule type" value="Genomic_DNA"/>
</dbReference>
<keyword evidence="3 4" id="KW-0862">Zinc</keyword>
<dbReference type="SUPFAM" id="SSF90229">
    <property type="entry name" value="CCCH zinc finger"/>
    <property type="match status" value="1"/>
</dbReference>
<organism evidence="7 8">
    <name type="scientific">Ceratodon purpureus</name>
    <name type="common">Fire moss</name>
    <name type="synonym">Dicranum purpureum</name>
    <dbReference type="NCBI Taxonomy" id="3225"/>
    <lineage>
        <taxon>Eukaryota</taxon>
        <taxon>Viridiplantae</taxon>
        <taxon>Streptophyta</taxon>
        <taxon>Embryophyta</taxon>
        <taxon>Bryophyta</taxon>
        <taxon>Bryophytina</taxon>
        <taxon>Bryopsida</taxon>
        <taxon>Dicranidae</taxon>
        <taxon>Pseudoditrichales</taxon>
        <taxon>Ditrichaceae</taxon>
        <taxon>Ceratodon</taxon>
    </lineage>
</organism>
<comment type="caution">
    <text evidence="7">The sequence shown here is derived from an EMBL/GenBank/DDBJ whole genome shotgun (WGS) entry which is preliminary data.</text>
</comment>
<evidence type="ECO:0000313" key="8">
    <source>
        <dbReference type="Proteomes" id="UP000822688"/>
    </source>
</evidence>
<evidence type="ECO:0000256" key="4">
    <source>
        <dbReference type="PROSITE-ProRule" id="PRU00723"/>
    </source>
</evidence>
<proteinExistence type="predicted"/>
<gene>
    <name evidence="7" type="ORF">KC19_4G194700</name>
</gene>
<protein>
    <recommendedName>
        <fullName evidence="6">C3H1-type domain-containing protein</fullName>
    </recommendedName>
</protein>
<dbReference type="InterPro" id="IPR000571">
    <property type="entry name" value="Znf_CCCH"/>
</dbReference>
<feature type="domain" description="C3H1-type" evidence="6">
    <location>
        <begin position="3"/>
        <end position="30"/>
    </location>
</feature>
<evidence type="ECO:0000256" key="1">
    <source>
        <dbReference type="ARBA" id="ARBA00022723"/>
    </source>
</evidence>
<dbReference type="Proteomes" id="UP000822688">
    <property type="component" value="Chromosome 4"/>
</dbReference>
<dbReference type="SMART" id="SM00356">
    <property type="entry name" value="ZnF_C3H1"/>
    <property type="match status" value="1"/>
</dbReference>
<dbReference type="GO" id="GO:0008270">
    <property type="term" value="F:zinc ion binding"/>
    <property type="evidence" value="ECO:0007669"/>
    <property type="project" value="UniProtKB-KW"/>
</dbReference>
<dbReference type="Gene3D" id="4.10.1000.10">
    <property type="entry name" value="Zinc finger, CCCH-type"/>
    <property type="match status" value="1"/>
</dbReference>
<reference evidence="7" key="1">
    <citation type="submission" date="2020-06" db="EMBL/GenBank/DDBJ databases">
        <title>WGS assembly of Ceratodon purpureus strain R40.</title>
        <authorList>
            <person name="Carey S.B."/>
            <person name="Jenkins J."/>
            <person name="Shu S."/>
            <person name="Lovell J.T."/>
            <person name="Sreedasyam A."/>
            <person name="Maumus F."/>
            <person name="Tiley G.P."/>
            <person name="Fernandez-Pozo N."/>
            <person name="Barry K."/>
            <person name="Chen C."/>
            <person name="Wang M."/>
            <person name="Lipzen A."/>
            <person name="Daum C."/>
            <person name="Saski C.A."/>
            <person name="Payton A.C."/>
            <person name="Mcbreen J.C."/>
            <person name="Conrad R.E."/>
            <person name="Kollar L.M."/>
            <person name="Olsson S."/>
            <person name="Huttunen S."/>
            <person name="Landis J.B."/>
            <person name="Wickett N.J."/>
            <person name="Johnson M.G."/>
            <person name="Rensing S.A."/>
            <person name="Grimwood J."/>
            <person name="Schmutz J."/>
            <person name="Mcdaniel S.F."/>
        </authorList>
    </citation>
    <scope>NUCLEOTIDE SEQUENCE</scope>
    <source>
        <strain evidence="7">R40</strain>
    </source>
</reference>
<feature type="compositionally biased region" description="Basic and acidic residues" evidence="5">
    <location>
        <begin position="94"/>
        <end position="128"/>
    </location>
</feature>